<evidence type="ECO:0000313" key="4">
    <source>
        <dbReference type="Proteomes" id="UP000228596"/>
    </source>
</evidence>
<gene>
    <name evidence="3" type="ORF">COT77_01040</name>
</gene>
<evidence type="ECO:0000259" key="2">
    <source>
        <dbReference type="PROSITE" id="PS50846"/>
    </source>
</evidence>
<accession>A0A2M6WXM6</accession>
<feature type="domain" description="HMA" evidence="2">
    <location>
        <begin position="5"/>
        <end position="71"/>
    </location>
</feature>
<keyword evidence="1" id="KW-0472">Membrane</keyword>
<name>A0A2M6WXM6_9BACT</name>
<dbReference type="InterPro" id="IPR006121">
    <property type="entry name" value="HMA_dom"/>
</dbReference>
<protein>
    <recommendedName>
        <fullName evidence="2">HMA domain-containing protein</fullName>
    </recommendedName>
</protein>
<dbReference type="CDD" id="cd00371">
    <property type="entry name" value="HMA"/>
    <property type="match status" value="1"/>
</dbReference>
<comment type="caution">
    <text evidence="3">The sequence shown here is derived from an EMBL/GenBank/DDBJ whole genome shotgun (WGS) entry which is preliminary data.</text>
</comment>
<evidence type="ECO:0000256" key="1">
    <source>
        <dbReference type="SAM" id="Phobius"/>
    </source>
</evidence>
<dbReference type="AlphaFoldDB" id="A0A2M6WXM6"/>
<dbReference type="InterPro" id="IPR039447">
    <property type="entry name" value="UreH-like_TM_dom"/>
</dbReference>
<dbReference type="InterPro" id="IPR036163">
    <property type="entry name" value="HMA_dom_sf"/>
</dbReference>
<dbReference type="Pfam" id="PF13386">
    <property type="entry name" value="DsbD_2"/>
    <property type="match status" value="1"/>
</dbReference>
<reference evidence="4" key="1">
    <citation type="submission" date="2017-09" db="EMBL/GenBank/DDBJ databases">
        <title>Depth-based differentiation of microbial function through sediment-hosted aquifers and enrichment of novel symbionts in the deep terrestrial subsurface.</title>
        <authorList>
            <person name="Probst A.J."/>
            <person name="Ladd B."/>
            <person name="Jarett J.K."/>
            <person name="Geller-Mcgrath D.E."/>
            <person name="Sieber C.M.K."/>
            <person name="Emerson J.B."/>
            <person name="Anantharaman K."/>
            <person name="Thomas B.C."/>
            <person name="Malmstrom R."/>
            <person name="Stieglmeier M."/>
            <person name="Klingl A."/>
            <person name="Woyke T."/>
            <person name="Ryan C.M."/>
            <person name="Banfield J.F."/>
        </authorList>
    </citation>
    <scope>NUCLEOTIDE SEQUENCE [LARGE SCALE GENOMIC DNA]</scope>
</reference>
<dbReference type="EMBL" id="PEZV01000006">
    <property type="protein sequence ID" value="PIT97539.1"/>
    <property type="molecule type" value="Genomic_DNA"/>
</dbReference>
<dbReference type="Proteomes" id="UP000228596">
    <property type="component" value="Unassembled WGS sequence"/>
</dbReference>
<feature type="transmembrane region" description="Helical" evidence="1">
    <location>
        <begin position="170"/>
        <end position="191"/>
    </location>
</feature>
<sequence length="230" mass="25517">MGQIEEHIYYIRGMHCASCEVVIEKKLLSFNSIKSVEVSIQSGTAVVEYEHELPNIGKLNHIFSRLGYTFFNHLPKQNEAESEKNSSWTAYIWPILIVIALFVIIPRTRLATLVSVTSSSSLPTFFVFGLLAGISSCAALVGGLVLSMSKQWAQLYSHESSTVKKLEPHLLFSIGRLVSYALLGGVVWVTWQHFQTFSHYLLYSCGNNLCRDDFTGSSNAGSKSAAKISD</sequence>
<dbReference type="Gene3D" id="3.30.70.100">
    <property type="match status" value="1"/>
</dbReference>
<dbReference type="SUPFAM" id="SSF55008">
    <property type="entry name" value="HMA, heavy metal-associated domain"/>
    <property type="match status" value="1"/>
</dbReference>
<proteinExistence type="predicted"/>
<keyword evidence="1" id="KW-0812">Transmembrane</keyword>
<dbReference type="PROSITE" id="PS50846">
    <property type="entry name" value="HMA_2"/>
    <property type="match status" value="1"/>
</dbReference>
<feature type="transmembrane region" description="Helical" evidence="1">
    <location>
        <begin position="88"/>
        <end position="105"/>
    </location>
</feature>
<dbReference type="GO" id="GO:0046872">
    <property type="term" value="F:metal ion binding"/>
    <property type="evidence" value="ECO:0007669"/>
    <property type="project" value="InterPro"/>
</dbReference>
<feature type="transmembrane region" description="Helical" evidence="1">
    <location>
        <begin position="125"/>
        <end position="149"/>
    </location>
</feature>
<keyword evidence="1" id="KW-1133">Transmembrane helix</keyword>
<dbReference type="Pfam" id="PF00403">
    <property type="entry name" value="HMA"/>
    <property type="match status" value="1"/>
</dbReference>
<evidence type="ECO:0000313" key="3">
    <source>
        <dbReference type="EMBL" id="PIT97539.1"/>
    </source>
</evidence>
<organism evidence="3 4">
    <name type="scientific">Candidatus Berkelbacteria bacterium CG10_big_fil_rev_8_21_14_0_10_41_12</name>
    <dbReference type="NCBI Taxonomy" id="1974513"/>
    <lineage>
        <taxon>Bacteria</taxon>
        <taxon>Candidatus Berkelbacteria</taxon>
    </lineage>
</organism>